<sequence>MDERVYIRLKARVRAPKPETLMLKDIAQLIADEQMLRNLEIIPVNKAVEKDQESPIVIDSMKIVELILSACPNADVQVVGPVQTIVWHDVKKQPMKPLMFSLVWFLLFVGSALAIMNFHEDVSMSGVHKKLYRVITGTEVDHPLWLQIPYSFGLGLGMILFFNHLFRKRINDEPSPLEMEMFNYEDNIDRYVALNHRREDKRKQENKK</sequence>
<keyword evidence="1" id="KW-0472">Membrane</keyword>
<evidence type="ECO:0000313" key="3">
    <source>
        <dbReference type="EMBL" id="RNA69064.1"/>
    </source>
</evidence>
<name>A0A3M7TWA2_9BACI</name>
<feature type="transmembrane region" description="Helical" evidence="1">
    <location>
        <begin position="98"/>
        <end position="118"/>
    </location>
</feature>
<comment type="caution">
    <text evidence="3">The sequence shown here is derived from an EMBL/GenBank/DDBJ whole genome shotgun (WGS) entry which is preliminary data.</text>
</comment>
<organism evidence="3 4">
    <name type="scientific">Alteribacter keqinensis</name>
    <dbReference type="NCBI Taxonomy" id="2483800"/>
    <lineage>
        <taxon>Bacteria</taxon>
        <taxon>Bacillati</taxon>
        <taxon>Bacillota</taxon>
        <taxon>Bacilli</taxon>
        <taxon>Bacillales</taxon>
        <taxon>Bacillaceae</taxon>
        <taxon>Alteribacter</taxon>
    </lineage>
</organism>
<dbReference type="AlphaFoldDB" id="A0A3M7TWA2"/>
<evidence type="ECO:0000259" key="2">
    <source>
        <dbReference type="Pfam" id="PF12164"/>
    </source>
</evidence>
<dbReference type="EMBL" id="RHIB01000001">
    <property type="protein sequence ID" value="RNA69064.1"/>
    <property type="molecule type" value="Genomic_DNA"/>
</dbReference>
<keyword evidence="1" id="KW-0812">Transmembrane</keyword>
<protein>
    <submittedName>
        <fullName evidence="3">Stage V sporulation protein AA</fullName>
    </submittedName>
</protein>
<proteinExistence type="predicted"/>
<accession>A0A3M7TWA2</accession>
<dbReference type="OrthoDB" id="9782754at2"/>
<feature type="domain" description="Stage V sporulation protein AA" evidence="2">
    <location>
        <begin position="3"/>
        <end position="87"/>
    </location>
</feature>
<dbReference type="InterPro" id="IPR038548">
    <property type="entry name" value="SporV_AA_N_sf"/>
</dbReference>
<gene>
    <name evidence="3" type="ORF">EBO34_03670</name>
</gene>
<dbReference type="InterPro" id="IPR021997">
    <property type="entry name" value="SporV_AA"/>
</dbReference>
<feature type="transmembrane region" description="Helical" evidence="1">
    <location>
        <begin position="148"/>
        <end position="166"/>
    </location>
</feature>
<keyword evidence="4" id="KW-1185">Reference proteome</keyword>
<dbReference type="Proteomes" id="UP000278746">
    <property type="component" value="Unassembled WGS sequence"/>
</dbReference>
<reference evidence="3 4" key="1">
    <citation type="submission" date="2018-10" db="EMBL/GenBank/DDBJ databases">
        <title>Bacillus Keqinensis sp. nov., a moderately halophilic bacterium isolated from a saline-alkaline lake.</title>
        <authorList>
            <person name="Wang H."/>
        </authorList>
    </citation>
    <scope>NUCLEOTIDE SEQUENCE [LARGE SCALE GENOMIC DNA]</scope>
    <source>
        <strain evidence="3 4">KQ-3</strain>
    </source>
</reference>
<evidence type="ECO:0000313" key="4">
    <source>
        <dbReference type="Proteomes" id="UP000278746"/>
    </source>
</evidence>
<keyword evidence="1" id="KW-1133">Transmembrane helix</keyword>
<evidence type="ECO:0000256" key="1">
    <source>
        <dbReference type="SAM" id="Phobius"/>
    </source>
</evidence>
<dbReference type="Pfam" id="PF12164">
    <property type="entry name" value="SporV_AA"/>
    <property type="match status" value="1"/>
</dbReference>
<dbReference type="RefSeq" id="WP_122896586.1">
    <property type="nucleotide sequence ID" value="NZ_RHIB01000001.1"/>
</dbReference>
<dbReference type="Gene3D" id="2.60.480.10">
    <property type="entry name" value="eubacterium ventriosum atcc domain"/>
    <property type="match status" value="1"/>
</dbReference>